<feature type="binding site" evidence="8">
    <location>
        <position position="193"/>
    </location>
    <ligand>
        <name>a divalent metal cation</name>
        <dbReference type="ChEBI" id="CHEBI:60240"/>
        <label>3</label>
    </ligand>
</feature>
<keyword evidence="5 8" id="KW-0520">NAD</keyword>
<sequence>MSLRWQPALLDPAMGGGWAVVHCQQGFLCDANGVLFPRDWLKRLDLPLLSEQGLGYFDGDQVFLMELAHPVEVPGAGWQGLRQFMMHDDDTERFRMLGFAAQIGTWASHHRFCGSCGNPMRQHATERAMQCESCGIHHYPRISPSMIVLVTRGDKLLLARSPRFAPGVYSTLAGFVEPGESVEQCVRREVHEEVGVSIHEPQYICSQGWPFPHSLMLGFHAEYASGEIVMQPEEIEDASWFSIRDLPALPAHKSIARYLIDLYLARRLGRTEPVLPG</sequence>
<reference evidence="10 11" key="1">
    <citation type="submission" date="2016-05" db="EMBL/GenBank/DDBJ databases">
        <title>Genome sequence of Pseudomonas stutzeri 273 and identification of the exopolysaccharide biosynthesis locus.</title>
        <authorList>
            <person name="Wu S."/>
            <person name="Sun C."/>
        </authorList>
    </citation>
    <scope>NUCLEOTIDE SEQUENCE [LARGE SCALE GENOMIC DNA]</scope>
    <source>
        <strain evidence="10 11">273</strain>
    </source>
</reference>
<feature type="binding site" evidence="8">
    <location>
        <position position="82"/>
    </location>
    <ligand>
        <name>substrate</name>
    </ligand>
</feature>
<dbReference type="InterPro" id="IPR020084">
    <property type="entry name" value="NUDIX_hydrolase_CS"/>
</dbReference>
<dbReference type="Pfam" id="PF09296">
    <property type="entry name" value="NUDIX-like"/>
    <property type="match status" value="1"/>
</dbReference>
<comment type="cofactor">
    <cofactor evidence="8">
        <name>Mg(2+)</name>
        <dbReference type="ChEBI" id="CHEBI:18420"/>
    </cofactor>
    <cofactor evidence="8">
        <name>Mn(2+)</name>
        <dbReference type="ChEBI" id="CHEBI:29035"/>
    </cofactor>
    <text evidence="8">Divalent metal cations. Mg(2+) or Mn(2+).</text>
</comment>
<feature type="binding site" evidence="8">
    <location>
        <position position="189"/>
    </location>
    <ligand>
        <name>a divalent metal cation</name>
        <dbReference type="ChEBI" id="CHEBI:60240"/>
        <label>2</label>
    </ligand>
</feature>
<dbReference type="InterPro" id="IPR015376">
    <property type="entry name" value="Znr_NADH_PPase"/>
</dbReference>
<dbReference type="PROSITE" id="PS00893">
    <property type="entry name" value="NUDIX_BOX"/>
    <property type="match status" value="1"/>
</dbReference>
<dbReference type="GO" id="GO:0008270">
    <property type="term" value="F:zinc ion binding"/>
    <property type="evidence" value="ECO:0007669"/>
    <property type="project" value="UniProtKB-UniRule"/>
</dbReference>
<dbReference type="Gene3D" id="3.90.79.20">
    <property type="match status" value="1"/>
</dbReference>
<comment type="cofactor">
    <cofactor evidence="8">
        <name>Zn(2+)</name>
        <dbReference type="ChEBI" id="CHEBI:29105"/>
    </cofactor>
    <text evidence="8">Binds 1 zinc ion per subunit.</text>
</comment>
<feature type="binding site" evidence="8">
    <location>
        <position position="234"/>
    </location>
    <ligand>
        <name>a divalent metal cation</name>
        <dbReference type="ChEBI" id="CHEBI:60240"/>
        <label>3</label>
    </ligand>
</feature>
<comment type="catalytic activity">
    <reaction evidence="8">
        <text>NADH + H2O = reduced beta-nicotinamide D-ribonucleotide + AMP + 2 H(+)</text>
        <dbReference type="Rhea" id="RHEA:48868"/>
        <dbReference type="ChEBI" id="CHEBI:15377"/>
        <dbReference type="ChEBI" id="CHEBI:15378"/>
        <dbReference type="ChEBI" id="CHEBI:57945"/>
        <dbReference type="ChEBI" id="CHEBI:90832"/>
        <dbReference type="ChEBI" id="CHEBI:456215"/>
        <dbReference type="EC" id="3.6.1.22"/>
    </reaction>
</comment>
<accession>A0A172WUI7</accession>
<evidence type="ECO:0000313" key="10">
    <source>
        <dbReference type="EMBL" id="ANF27072.1"/>
    </source>
</evidence>
<dbReference type="GO" id="GO:0005829">
    <property type="term" value="C:cytosol"/>
    <property type="evidence" value="ECO:0007669"/>
    <property type="project" value="TreeGrafter"/>
</dbReference>
<feature type="binding site" evidence="8">
    <location>
        <position position="126"/>
    </location>
    <ligand>
        <name>substrate</name>
    </ligand>
</feature>
<dbReference type="OrthoDB" id="9791656at2"/>
<dbReference type="InterPro" id="IPR049734">
    <property type="entry name" value="NudC-like_C"/>
</dbReference>
<dbReference type="GO" id="GO:0000287">
    <property type="term" value="F:magnesium ion binding"/>
    <property type="evidence" value="ECO:0007669"/>
    <property type="project" value="UniProtKB-UniRule"/>
</dbReference>
<keyword evidence="4 8" id="KW-0460">Magnesium</keyword>
<feature type="binding site" evidence="8">
    <location>
        <position position="234"/>
    </location>
    <ligand>
        <name>a divalent metal cation</name>
        <dbReference type="ChEBI" id="CHEBI:60240"/>
        <label>1</label>
    </ligand>
</feature>
<comment type="function">
    <text evidence="8">mRNA decapping enzyme that specifically removes the nicotinamide adenine dinucleotide (NAD) cap from a subset of mRNAs by hydrolyzing the diphosphate linkage to produce nicotinamide mononucleotide (NMN) and 5' monophosphate mRNA. The NAD-cap is present at the 5'-end of some mRNAs and stabilizes RNA against 5'-processing. Has preference for mRNAs with a 5'-end purine. Catalyzes the hydrolysis of a broad range of dinucleotide pyrophosphates.</text>
</comment>
<feature type="binding site" evidence="8">
    <location>
        <position position="116"/>
    </location>
    <ligand>
        <name>Zn(2+)</name>
        <dbReference type="ChEBI" id="CHEBI:29105"/>
    </ligand>
</feature>
<feature type="short sequence motif" description="Nudix box" evidence="8">
    <location>
        <begin position="174"/>
        <end position="195"/>
    </location>
</feature>
<feature type="binding site" evidence="8">
    <location>
        <position position="193"/>
    </location>
    <ligand>
        <name>a divalent metal cation</name>
        <dbReference type="ChEBI" id="CHEBI:60240"/>
        <label>1</label>
    </ligand>
</feature>
<dbReference type="GO" id="GO:0019677">
    <property type="term" value="P:NAD+ catabolic process"/>
    <property type="evidence" value="ECO:0007669"/>
    <property type="project" value="TreeGrafter"/>
</dbReference>
<evidence type="ECO:0000256" key="4">
    <source>
        <dbReference type="ARBA" id="ARBA00022842"/>
    </source>
</evidence>
<evidence type="ECO:0000256" key="7">
    <source>
        <dbReference type="ARBA" id="ARBA00023679"/>
    </source>
</evidence>
<dbReference type="Gene3D" id="3.90.79.10">
    <property type="entry name" value="Nucleoside Triphosphate Pyrophosphohydrolase"/>
    <property type="match status" value="1"/>
</dbReference>
<dbReference type="PANTHER" id="PTHR42904">
    <property type="entry name" value="NUDIX HYDROLASE, NUDC SUBFAMILY"/>
    <property type="match status" value="1"/>
</dbReference>
<feature type="binding site" evidence="8">
    <location>
        <position position="131"/>
    </location>
    <ligand>
        <name>Zn(2+)</name>
        <dbReference type="ChEBI" id="CHEBI:29105"/>
    </ligand>
</feature>
<dbReference type="InterPro" id="IPR022925">
    <property type="entry name" value="RNA_Hydrolase_NudC"/>
</dbReference>
<dbReference type="InterPro" id="IPR015375">
    <property type="entry name" value="NADH_PPase-like_N"/>
</dbReference>
<comment type="catalytic activity">
    <reaction evidence="8">
        <text>NAD(+) + H2O = beta-nicotinamide D-ribonucleotide + AMP + 2 H(+)</text>
        <dbReference type="Rhea" id="RHEA:11800"/>
        <dbReference type="ChEBI" id="CHEBI:14649"/>
        <dbReference type="ChEBI" id="CHEBI:15377"/>
        <dbReference type="ChEBI" id="CHEBI:15378"/>
        <dbReference type="ChEBI" id="CHEBI:57540"/>
        <dbReference type="ChEBI" id="CHEBI:456215"/>
        <dbReference type="EC" id="3.6.1.22"/>
    </reaction>
</comment>
<comment type="caution">
    <text evidence="8">Lacks conserved residue(s) required for the propagation of feature annotation.</text>
</comment>
<dbReference type="GO" id="GO:0110153">
    <property type="term" value="F:RNA NAD-cap (NMN-forming) hydrolase activity"/>
    <property type="evidence" value="ECO:0007669"/>
    <property type="project" value="RHEA"/>
</dbReference>
<feature type="binding site" evidence="8">
    <location>
        <position position="256"/>
    </location>
    <ligand>
        <name>substrate</name>
    </ligand>
</feature>
<dbReference type="EMBL" id="CP015641">
    <property type="protein sequence ID" value="ANF27072.1"/>
    <property type="molecule type" value="Genomic_DNA"/>
</dbReference>
<dbReference type="CDD" id="cd03429">
    <property type="entry name" value="NUDIX_NADH_pyrophosphatase_Nudt13"/>
    <property type="match status" value="1"/>
</dbReference>
<evidence type="ECO:0000256" key="8">
    <source>
        <dbReference type="HAMAP-Rule" id="MF_00297"/>
    </source>
</evidence>
<feature type="binding site" evidence="8">
    <location>
        <position position="139"/>
    </location>
    <ligand>
        <name>substrate</name>
    </ligand>
</feature>
<name>A0A172WUI7_STUST</name>
<dbReference type="PANTHER" id="PTHR42904:SF6">
    <property type="entry name" value="NAD-CAPPED RNA HYDROLASE NUDT12"/>
    <property type="match status" value="1"/>
</dbReference>
<evidence type="ECO:0000256" key="1">
    <source>
        <dbReference type="ARBA" id="ARBA00009595"/>
    </source>
</evidence>
<comment type="similarity">
    <text evidence="1 8">Belongs to the Nudix hydrolase family. NudC subfamily.</text>
</comment>
<feature type="binding site" evidence="8">
    <location>
        <begin position="207"/>
        <end position="214"/>
    </location>
    <ligand>
        <name>substrate</name>
    </ligand>
</feature>
<dbReference type="EC" id="3.6.1.22" evidence="8"/>
<evidence type="ECO:0000256" key="5">
    <source>
        <dbReference type="ARBA" id="ARBA00023027"/>
    </source>
</evidence>
<evidence type="ECO:0000259" key="9">
    <source>
        <dbReference type="PROSITE" id="PS51462"/>
    </source>
</evidence>
<protein>
    <recommendedName>
        <fullName evidence="8">NAD-capped RNA hydrolase NudC</fullName>
        <shortName evidence="8">DeNADding enzyme NudC</shortName>
        <ecNumber evidence="8">3.6.1.-</ecNumber>
    </recommendedName>
    <alternativeName>
        <fullName evidence="8">NADH pyrophosphatase</fullName>
        <ecNumber evidence="8">3.6.1.22</ecNumber>
    </alternativeName>
</protein>
<dbReference type="AlphaFoldDB" id="A0A172WUI7"/>
<keyword evidence="6 8" id="KW-0464">Manganese</keyword>
<dbReference type="PROSITE" id="PS51462">
    <property type="entry name" value="NUDIX"/>
    <property type="match status" value="1"/>
</dbReference>
<dbReference type="EC" id="3.6.1.-" evidence="8"/>
<dbReference type="Pfam" id="PF09297">
    <property type="entry name" value="Zn_ribbon_NUD"/>
    <property type="match status" value="1"/>
</dbReference>
<dbReference type="InterPro" id="IPR000086">
    <property type="entry name" value="NUDIX_hydrolase_dom"/>
</dbReference>
<proteinExistence type="inferred from homology"/>
<dbReference type="GO" id="GO:0030145">
    <property type="term" value="F:manganese ion binding"/>
    <property type="evidence" value="ECO:0007669"/>
    <property type="project" value="UniProtKB-UniRule"/>
</dbReference>
<comment type="catalytic activity">
    <reaction evidence="7">
        <text>a 5'-end NAD(+)-phospho-ribonucleoside in mRNA + H2O = a 5'-end phospho-adenosine-phospho-ribonucleoside in mRNA + beta-nicotinamide D-ribonucleotide + 2 H(+)</text>
        <dbReference type="Rhea" id="RHEA:60876"/>
        <dbReference type="Rhea" id="RHEA-COMP:15698"/>
        <dbReference type="Rhea" id="RHEA-COMP:15719"/>
        <dbReference type="ChEBI" id="CHEBI:14649"/>
        <dbReference type="ChEBI" id="CHEBI:15377"/>
        <dbReference type="ChEBI" id="CHEBI:15378"/>
        <dbReference type="ChEBI" id="CHEBI:144029"/>
        <dbReference type="ChEBI" id="CHEBI:144051"/>
    </reaction>
    <physiologicalReaction direction="left-to-right" evidence="7">
        <dbReference type="Rhea" id="RHEA:60877"/>
    </physiologicalReaction>
</comment>
<dbReference type="InterPro" id="IPR015797">
    <property type="entry name" value="NUDIX_hydrolase-like_dom_sf"/>
</dbReference>
<feature type="binding site" evidence="8">
    <location>
        <position position="134"/>
    </location>
    <ligand>
        <name>Zn(2+)</name>
        <dbReference type="ChEBI" id="CHEBI:29105"/>
    </ligand>
</feature>
<feature type="domain" description="Nudix hydrolase" evidence="9">
    <location>
        <begin position="140"/>
        <end position="263"/>
    </location>
</feature>
<keyword evidence="3 8" id="KW-0378">Hydrolase</keyword>
<organism evidence="10 11">
    <name type="scientific">Stutzerimonas stutzeri</name>
    <name type="common">Pseudomonas stutzeri</name>
    <dbReference type="NCBI Taxonomy" id="316"/>
    <lineage>
        <taxon>Bacteria</taxon>
        <taxon>Pseudomonadati</taxon>
        <taxon>Pseudomonadota</taxon>
        <taxon>Gammaproteobacteria</taxon>
        <taxon>Pseudomonadales</taxon>
        <taxon>Pseudomonadaceae</taxon>
        <taxon>Stutzerimonas</taxon>
    </lineage>
</organism>
<dbReference type="Pfam" id="PF00293">
    <property type="entry name" value="NUDIX"/>
    <property type="match status" value="1"/>
</dbReference>
<dbReference type="eggNOG" id="COG2816">
    <property type="taxonomic scope" value="Bacteria"/>
</dbReference>
<dbReference type="SUPFAM" id="SSF55811">
    <property type="entry name" value="Nudix"/>
    <property type="match status" value="2"/>
</dbReference>
<dbReference type="GO" id="GO:0006742">
    <property type="term" value="P:NADP+ catabolic process"/>
    <property type="evidence" value="ECO:0007669"/>
    <property type="project" value="TreeGrafter"/>
</dbReference>
<keyword evidence="8" id="KW-0862">Zinc</keyword>
<dbReference type="NCBIfam" id="NF001299">
    <property type="entry name" value="PRK00241.1"/>
    <property type="match status" value="1"/>
</dbReference>
<dbReference type="GO" id="GO:0000210">
    <property type="term" value="F:NAD+ diphosphatase activity"/>
    <property type="evidence" value="ECO:0007669"/>
    <property type="project" value="UniProtKB-UniRule"/>
</dbReference>
<dbReference type="HAMAP" id="MF_00297">
    <property type="entry name" value="Nudix_NudC"/>
    <property type="match status" value="1"/>
</dbReference>
<gene>
    <name evidence="8" type="primary">nudC</name>
    <name evidence="10" type="ORF">PS273GM_19000</name>
</gene>
<dbReference type="GO" id="GO:0035529">
    <property type="term" value="F:NADH pyrophosphatase activity"/>
    <property type="evidence" value="ECO:0007669"/>
    <property type="project" value="TreeGrafter"/>
</dbReference>
<evidence type="ECO:0000256" key="3">
    <source>
        <dbReference type="ARBA" id="ARBA00022801"/>
    </source>
</evidence>
<dbReference type="RefSeq" id="WP_064482219.1">
    <property type="nucleotide sequence ID" value="NZ_CP015641.1"/>
</dbReference>
<evidence type="ECO:0000313" key="11">
    <source>
        <dbReference type="Proteomes" id="UP000077787"/>
    </source>
</evidence>
<feature type="binding site" evidence="8">
    <location>
        <position position="189"/>
    </location>
    <ligand>
        <name>a divalent metal cation</name>
        <dbReference type="ChEBI" id="CHEBI:60240"/>
        <label>3</label>
    </ligand>
</feature>
<dbReference type="Proteomes" id="UP000077787">
    <property type="component" value="Chromosome"/>
</dbReference>
<feature type="binding site" evidence="8">
    <location>
        <position position="113"/>
    </location>
    <ligand>
        <name>Zn(2+)</name>
        <dbReference type="ChEBI" id="CHEBI:29105"/>
    </ligand>
</feature>
<feature type="binding site" evidence="8">
    <location>
        <position position="173"/>
    </location>
    <ligand>
        <name>a divalent metal cation</name>
        <dbReference type="ChEBI" id="CHEBI:60240"/>
        <label>1</label>
    </ligand>
</feature>
<keyword evidence="2 8" id="KW-0479">Metal-binding</keyword>
<evidence type="ECO:0000256" key="6">
    <source>
        <dbReference type="ARBA" id="ARBA00023211"/>
    </source>
</evidence>
<dbReference type="InterPro" id="IPR050241">
    <property type="entry name" value="NAD-cap_RNA_hydrolase_NudC"/>
</dbReference>
<evidence type="ECO:0000256" key="2">
    <source>
        <dbReference type="ARBA" id="ARBA00022723"/>
    </source>
</evidence>
<comment type="subunit">
    <text evidence="8">Homodimer.</text>
</comment>